<feature type="domain" description="F-box" evidence="1">
    <location>
        <begin position="5"/>
        <end position="55"/>
    </location>
</feature>
<dbReference type="InterPro" id="IPR036047">
    <property type="entry name" value="F-box-like_dom_sf"/>
</dbReference>
<dbReference type="OrthoDB" id="5846841at2759"/>
<sequence length="328" mass="39254">MDPNRNSLEKMPELVMEKIFSDLDFFDLISLRKVCQSLRFFIDNFRKLDPGLQEIRITVEPKSIKSTYRFLDNSERMITYQRLPNISSLLKWDQKKRILENSNYIDIFLKDFEIFWKNQKLKLEKFQLDLTGNPLRIIYGIQKILAGNSNFEMGKFEIETSNPCQISKILSKLYPKILEIWNKNDEKEYWDLDEISKLNQWKNAKKVTINGFYVDPEIQILENFEKIDLIFEAISWEQILEVKKTLLSSRTMECFRIEFEYFKFEKMLIKTFGVPYFPPGRADKYGQKWFFRLAIPEKILEIRYHSGNRSICFQKIDSFNLPDGAVLQ</sequence>
<evidence type="ECO:0000313" key="2">
    <source>
        <dbReference type="EMBL" id="PIC30064.1"/>
    </source>
</evidence>
<dbReference type="InterPro" id="IPR001810">
    <property type="entry name" value="F-box_dom"/>
</dbReference>
<evidence type="ECO:0000259" key="1">
    <source>
        <dbReference type="PROSITE" id="PS50181"/>
    </source>
</evidence>
<dbReference type="SMART" id="SM00256">
    <property type="entry name" value="FBOX"/>
    <property type="match status" value="1"/>
</dbReference>
<dbReference type="PANTHER" id="PTHR23014:SF1">
    <property type="entry name" value="DUF38 DOMAIN-CONTAINING PROTEIN-RELATED"/>
    <property type="match status" value="1"/>
</dbReference>
<dbReference type="AlphaFoldDB" id="A0A2G5TS34"/>
<gene>
    <name evidence="2" type="primary">Cnig_chr_V.g21434</name>
    <name evidence="2" type="ORF">B9Z55_021434</name>
</gene>
<protein>
    <recommendedName>
        <fullName evidence="1">F-box domain-containing protein</fullName>
    </recommendedName>
</protein>
<name>A0A2G5TS34_9PELO</name>
<dbReference type="Pfam" id="PF00646">
    <property type="entry name" value="F-box"/>
    <property type="match status" value="1"/>
</dbReference>
<dbReference type="CDD" id="cd22150">
    <property type="entry name" value="F-box_CeFBXA-like"/>
    <property type="match status" value="1"/>
</dbReference>
<dbReference type="Proteomes" id="UP000230233">
    <property type="component" value="Chromosome V"/>
</dbReference>
<reference evidence="3" key="1">
    <citation type="submission" date="2017-10" db="EMBL/GenBank/DDBJ databases">
        <title>Rapid genome shrinkage in a self-fertile nematode reveals novel sperm competition proteins.</title>
        <authorList>
            <person name="Yin D."/>
            <person name="Schwarz E.M."/>
            <person name="Thomas C.G."/>
            <person name="Felde R.L."/>
            <person name="Korf I.F."/>
            <person name="Cutter A.D."/>
            <person name="Schartner C.M."/>
            <person name="Ralston E.J."/>
            <person name="Meyer B.J."/>
            <person name="Haag E.S."/>
        </authorList>
    </citation>
    <scope>NUCLEOTIDE SEQUENCE [LARGE SCALE GENOMIC DNA]</scope>
    <source>
        <strain evidence="3">JU1422</strain>
    </source>
</reference>
<accession>A0A2G5TS34</accession>
<dbReference type="PROSITE" id="PS50181">
    <property type="entry name" value="FBOX"/>
    <property type="match status" value="1"/>
</dbReference>
<dbReference type="SUPFAM" id="SSF81383">
    <property type="entry name" value="F-box domain"/>
    <property type="match status" value="1"/>
</dbReference>
<dbReference type="PANTHER" id="PTHR23014">
    <property type="entry name" value="F-BOX A PROTEIN"/>
    <property type="match status" value="1"/>
</dbReference>
<dbReference type="EMBL" id="PDUG01000005">
    <property type="protein sequence ID" value="PIC30064.1"/>
    <property type="molecule type" value="Genomic_DNA"/>
</dbReference>
<organism evidence="2 3">
    <name type="scientific">Caenorhabditis nigoni</name>
    <dbReference type="NCBI Taxonomy" id="1611254"/>
    <lineage>
        <taxon>Eukaryota</taxon>
        <taxon>Metazoa</taxon>
        <taxon>Ecdysozoa</taxon>
        <taxon>Nematoda</taxon>
        <taxon>Chromadorea</taxon>
        <taxon>Rhabditida</taxon>
        <taxon>Rhabditina</taxon>
        <taxon>Rhabditomorpha</taxon>
        <taxon>Rhabditoidea</taxon>
        <taxon>Rhabditidae</taxon>
        <taxon>Peloderinae</taxon>
        <taxon>Caenorhabditis</taxon>
    </lineage>
</organism>
<evidence type="ECO:0000313" key="3">
    <source>
        <dbReference type="Proteomes" id="UP000230233"/>
    </source>
</evidence>
<keyword evidence="3" id="KW-1185">Reference proteome</keyword>
<proteinExistence type="predicted"/>
<dbReference type="Pfam" id="PF01827">
    <property type="entry name" value="FTH"/>
    <property type="match status" value="1"/>
</dbReference>
<comment type="caution">
    <text evidence="2">The sequence shown here is derived from an EMBL/GenBank/DDBJ whole genome shotgun (WGS) entry which is preliminary data.</text>
</comment>
<dbReference type="InterPro" id="IPR002900">
    <property type="entry name" value="DUF38/FTH_CAE_spp"/>
</dbReference>